<comment type="similarity">
    <text evidence="1 7">Belongs to the universal ribosomal protein uL3 family.</text>
</comment>
<sequence>MANGILGIKLGMTQVFQSNGTVVPVTVIKAGPCVVTQHKTQAKDGYNAIQVGLVEANPPKKVTKALRGHFEKTASGTPPTRLLREFRVEDVEKFPIGSTILANVFSPDELVTVSGNSKGRGFAGFIKRHGFGGGRATHGSMFHRAPGSIGASAFPSRVFKGSRMAGHMGNEKCTVKNLKVIKVDEDLGIILVRGAVPGANGTYLMVKKASS</sequence>
<dbReference type="EMBL" id="CP072648">
    <property type="protein sequence ID" value="QUW03471.1"/>
    <property type="molecule type" value="Genomic_DNA"/>
</dbReference>
<keyword evidence="4 7" id="KW-0689">Ribosomal protein</keyword>
<dbReference type="PANTHER" id="PTHR11229">
    <property type="entry name" value="50S RIBOSOMAL PROTEIN L3"/>
    <property type="match status" value="1"/>
</dbReference>
<keyword evidence="2 7" id="KW-0699">rRNA-binding</keyword>
<dbReference type="InterPro" id="IPR009000">
    <property type="entry name" value="Transl_B-barrel_sf"/>
</dbReference>
<evidence type="ECO:0000256" key="5">
    <source>
        <dbReference type="ARBA" id="ARBA00023274"/>
    </source>
</evidence>
<dbReference type="InterPro" id="IPR019927">
    <property type="entry name" value="Ribosomal_uL3_bac/org-type"/>
</dbReference>
<dbReference type="SUPFAM" id="SSF50447">
    <property type="entry name" value="Translation proteins"/>
    <property type="match status" value="1"/>
</dbReference>
<dbReference type="Proteomes" id="UP000676506">
    <property type="component" value="Chromosome 1"/>
</dbReference>
<evidence type="ECO:0000256" key="1">
    <source>
        <dbReference type="ARBA" id="ARBA00006540"/>
    </source>
</evidence>
<evidence type="ECO:0000256" key="4">
    <source>
        <dbReference type="ARBA" id="ARBA00022980"/>
    </source>
</evidence>
<evidence type="ECO:0000256" key="6">
    <source>
        <dbReference type="ARBA" id="ARBA00035243"/>
    </source>
</evidence>
<comment type="function">
    <text evidence="7">One of the primary rRNA binding proteins, it binds directly near the 3'-end of the 23S rRNA, where it nucleates assembly of the 50S subunit.</text>
</comment>
<organism evidence="8 9">
    <name type="scientific">Chloracidobacterium validum</name>
    <dbReference type="NCBI Taxonomy" id="2821543"/>
    <lineage>
        <taxon>Bacteria</taxon>
        <taxon>Pseudomonadati</taxon>
        <taxon>Acidobacteriota</taxon>
        <taxon>Terriglobia</taxon>
        <taxon>Terriglobales</taxon>
        <taxon>Acidobacteriaceae</taxon>
        <taxon>Chloracidobacterium</taxon>
    </lineage>
</organism>
<gene>
    <name evidence="7 8" type="primary">rplC</name>
    <name evidence="8" type="ORF">J8C06_03255</name>
</gene>
<keyword evidence="3 7" id="KW-0694">RNA-binding</keyword>
<dbReference type="HAMAP" id="MF_01325_B">
    <property type="entry name" value="Ribosomal_uL3_B"/>
    <property type="match status" value="1"/>
</dbReference>
<protein>
    <recommendedName>
        <fullName evidence="6 7">Large ribosomal subunit protein uL3</fullName>
    </recommendedName>
</protein>
<evidence type="ECO:0000256" key="2">
    <source>
        <dbReference type="ARBA" id="ARBA00022730"/>
    </source>
</evidence>
<comment type="subunit">
    <text evidence="7">Part of the 50S ribosomal subunit. Forms a cluster with proteins L14 and L19.</text>
</comment>
<reference evidence="8 9" key="1">
    <citation type="submission" date="2021-03" db="EMBL/GenBank/DDBJ databases">
        <title>Genomic and phenotypic characterization of Chloracidobacterium isolates provides evidence for multiple species.</title>
        <authorList>
            <person name="Saini M.K."/>
            <person name="Costas A.M.G."/>
            <person name="Tank M."/>
            <person name="Bryant D.A."/>
        </authorList>
    </citation>
    <scope>NUCLEOTIDE SEQUENCE [LARGE SCALE GENOMIC DNA]</scope>
    <source>
        <strain evidence="8 9">BV2-C</strain>
    </source>
</reference>
<evidence type="ECO:0000313" key="8">
    <source>
        <dbReference type="EMBL" id="QUW03471.1"/>
    </source>
</evidence>
<dbReference type="Gene3D" id="3.30.160.810">
    <property type="match status" value="1"/>
</dbReference>
<evidence type="ECO:0000256" key="3">
    <source>
        <dbReference type="ARBA" id="ARBA00022884"/>
    </source>
</evidence>
<dbReference type="NCBIfam" id="TIGR03625">
    <property type="entry name" value="L3_bact"/>
    <property type="match status" value="1"/>
</dbReference>
<evidence type="ECO:0000313" key="9">
    <source>
        <dbReference type="Proteomes" id="UP000676506"/>
    </source>
</evidence>
<proteinExistence type="inferred from homology"/>
<dbReference type="Gene3D" id="2.40.30.10">
    <property type="entry name" value="Translation factors"/>
    <property type="match status" value="1"/>
</dbReference>
<dbReference type="GO" id="GO:0005840">
    <property type="term" value="C:ribosome"/>
    <property type="evidence" value="ECO:0007669"/>
    <property type="project" value="UniProtKB-KW"/>
</dbReference>
<dbReference type="RefSeq" id="WP_211429361.1">
    <property type="nucleotide sequence ID" value="NZ_CP072648.1"/>
</dbReference>
<keyword evidence="9" id="KW-1185">Reference proteome</keyword>
<accession>A0ABX8BBS0</accession>
<dbReference type="Pfam" id="PF00297">
    <property type="entry name" value="Ribosomal_L3"/>
    <property type="match status" value="1"/>
</dbReference>
<keyword evidence="5 7" id="KW-0687">Ribonucleoprotein</keyword>
<name>A0ABX8BBS0_9BACT</name>
<dbReference type="InterPro" id="IPR000597">
    <property type="entry name" value="Ribosomal_uL3"/>
</dbReference>
<evidence type="ECO:0000256" key="7">
    <source>
        <dbReference type="HAMAP-Rule" id="MF_01325"/>
    </source>
</evidence>
<dbReference type="PANTHER" id="PTHR11229:SF16">
    <property type="entry name" value="LARGE RIBOSOMAL SUBUNIT PROTEIN UL3C"/>
    <property type="match status" value="1"/>
</dbReference>